<sequence length="50" mass="5784">MNDEKRPQPAKKYADSGMSDKAFKNMIFYGSIYVLLFCIGVYFAVFYDLS</sequence>
<reference evidence="3" key="1">
    <citation type="submission" date="2016-09" db="EMBL/GenBank/DDBJ databases">
        <authorList>
            <person name="Varghese N."/>
            <person name="Submissions S."/>
        </authorList>
    </citation>
    <scope>NUCLEOTIDE SEQUENCE [LARGE SCALE GENOMIC DNA]</scope>
    <source>
        <strain evidence="3">ANC 4466</strain>
    </source>
</reference>
<feature type="transmembrane region" description="Helical" evidence="1">
    <location>
        <begin position="26"/>
        <end position="47"/>
    </location>
</feature>
<keyword evidence="3" id="KW-1185">Reference proteome</keyword>
<proteinExistence type="predicted"/>
<accession>A0A240E8E6</accession>
<dbReference type="RefSeq" id="WP_171294023.1">
    <property type="nucleotide sequence ID" value="NZ_BAABHT010000009.1"/>
</dbReference>
<name>A0A240E8E6_9GAMM</name>
<keyword evidence="1" id="KW-0812">Transmembrane</keyword>
<gene>
    <name evidence="2" type="ORF">SAMN05421731_104257</name>
</gene>
<evidence type="ECO:0000256" key="1">
    <source>
        <dbReference type="SAM" id="Phobius"/>
    </source>
</evidence>
<evidence type="ECO:0000313" key="3">
    <source>
        <dbReference type="Proteomes" id="UP000219042"/>
    </source>
</evidence>
<evidence type="ECO:0000313" key="2">
    <source>
        <dbReference type="EMBL" id="SNX44892.1"/>
    </source>
</evidence>
<dbReference type="EMBL" id="OANT01000004">
    <property type="protein sequence ID" value="SNX44892.1"/>
    <property type="molecule type" value="Genomic_DNA"/>
</dbReference>
<dbReference type="Proteomes" id="UP000219042">
    <property type="component" value="Unassembled WGS sequence"/>
</dbReference>
<dbReference type="AlphaFoldDB" id="A0A240E8E6"/>
<organism evidence="2 3">
    <name type="scientific">Acinetobacter puyangensis</name>
    <dbReference type="NCBI Taxonomy" id="1096779"/>
    <lineage>
        <taxon>Bacteria</taxon>
        <taxon>Pseudomonadati</taxon>
        <taxon>Pseudomonadota</taxon>
        <taxon>Gammaproteobacteria</taxon>
        <taxon>Moraxellales</taxon>
        <taxon>Moraxellaceae</taxon>
        <taxon>Acinetobacter</taxon>
    </lineage>
</organism>
<keyword evidence="1" id="KW-1133">Transmembrane helix</keyword>
<protein>
    <submittedName>
        <fullName evidence="2">Uncharacterized protein</fullName>
    </submittedName>
</protein>
<keyword evidence="1" id="KW-0472">Membrane</keyword>